<dbReference type="Pfam" id="PF01554">
    <property type="entry name" value="MatE"/>
    <property type="match status" value="2"/>
</dbReference>
<accession>A0A1M6QB47</accession>
<feature type="transmembrane region" description="Helical" evidence="7">
    <location>
        <begin position="198"/>
        <end position="220"/>
    </location>
</feature>
<dbReference type="RefSeq" id="WP_073301989.1">
    <property type="nucleotide sequence ID" value="NZ_FRAW01000002.1"/>
</dbReference>
<comment type="subcellular location">
    <subcellularLocation>
        <location evidence="1">Cell membrane</location>
        <topology evidence="1">Multi-pass membrane protein</topology>
    </subcellularLocation>
</comment>
<evidence type="ECO:0000256" key="5">
    <source>
        <dbReference type="ARBA" id="ARBA00022989"/>
    </source>
</evidence>
<feature type="transmembrane region" description="Helical" evidence="7">
    <location>
        <begin position="319"/>
        <end position="341"/>
    </location>
</feature>
<gene>
    <name evidence="8" type="ORF">SAMN05720469_10226</name>
</gene>
<dbReference type="GO" id="GO:0005886">
    <property type="term" value="C:plasma membrane"/>
    <property type="evidence" value="ECO:0007669"/>
    <property type="project" value="UniProtKB-SubCell"/>
</dbReference>
<evidence type="ECO:0000256" key="3">
    <source>
        <dbReference type="ARBA" id="ARBA00022475"/>
    </source>
</evidence>
<sequence>MKTSVFLFEKRFFSVLAGLALPIALQDLIKFSLALADNIMVGSISETALGAVTLAGQPFFVFSLLSFGIASGGGVLVAQYYGKHDAESIQKVVSMTISIGVLFSFAFGLLTTLFPRTVMRIFTDVPALVDIGADYLRIQGFAYFFYGFSNTLIMLMRSTREVKVGLIVNLCAFVLNVLLNWIFIFGHFGLPALGVKGAALGTVLARAAECVAMIFYVRFFERHLNFRFKKLFCFDRILFKDYLRYSVPVVINETGWSLGVAAQSVILGHLNSTIVAAASIVGTLQQMALVLIFGVAGASAPILGNLLGSGKNLSEAKRYANTLLLAGFLVGTLAALALFLFKEPILALYAVPENTAKLADTFICIQCFMIVLQSYTSPAIVGILRAGGDTVFTSVLDIGSLWVFSIPLGYLASFVLDASYPMIFLMLRADEMVKLPILIWRVQRKKWIRNVTR</sequence>
<keyword evidence="3" id="KW-1003">Cell membrane</keyword>
<dbReference type="InterPro" id="IPR002528">
    <property type="entry name" value="MATE_fam"/>
</dbReference>
<feature type="transmembrane region" description="Helical" evidence="7">
    <location>
        <begin position="60"/>
        <end position="81"/>
    </location>
</feature>
<dbReference type="CDD" id="cd13134">
    <property type="entry name" value="MATE_like_8"/>
    <property type="match status" value="1"/>
</dbReference>
<dbReference type="Proteomes" id="UP000184275">
    <property type="component" value="Unassembled WGS sequence"/>
</dbReference>
<feature type="transmembrane region" description="Helical" evidence="7">
    <location>
        <begin position="362"/>
        <end position="384"/>
    </location>
</feature>
<dbReference type="NCBIfam" id="TIGR00797">
    <property type="entry name" value="matE"/>
    <property type="match status" value="1"/>
</dbReference>
<feature type="transmembrane region" description="Helical" evidence="7">
    <location>
        <begin position="288"/>
        <end position="307"/>
    </location>
</feature>
<keyword evidence="9" id="KW-1185">Reference proteome</keyword>
<reference evidence="9" key="1">
    <citation type="submission" date="2016-11" db="EMBL/GenBank/DDBJ databases">
        <authorList>
            <person name="Varghese N."/>
            <person name="Submissions S."/>
        </authorList>
    </citation>
    <scope>NUCLEOTIDE SEQUENCE [LARGE SCALE GENOMIC DNA]</scope>
    <source>
        <strain evidence="9">UWOS</strain>
    </source>
</reference>
<feature type="transmembrane region" description="Helical" evidence="7">
    <location>
        <begin position="135"/>
        <end position="155"/>
    </location>
</feature>
<dbReference type="AlphaFoldDB" id="A0A1M6QB47"/>
<evidence type="ECO:0000256" key="2">
    <source>
        <dbReference type="ARBA" id="ARBA00022448"/>
    </source>
</evidence>
<keyword evidence="6 7" id="KW-0472">Membrane</keyword>
<organism evidence="8 9">
    <name type="scientific">Fibrobacter intestinalis</name>
    <dbReference type="NCBI Taxonomy" id="28122"/>
    <lineage>
        <taxon>Bacteria</taxon>
        <taxon>Pseudomonadati</taxon>
        <taxon>Fibrobacterota</taxon>
        <taxon>Fibrobacteria</taxon>
        <taxon>Fibrobacterales</taxon>
        <taxon>Fibrobacteraceae</taxon>
        <taxon>Fibrobacter</taxon>
    </lineage>
</organism>
<keyword evidence="2" id="KW-0813">Transport</keyword>
<keyword evidence="4 7" id="KW-0812">Transmembrane</keyword>
<dbReference type="InterPro" id="IPR048279">
    <property type="entry name" value="MdtK-like"/>
</dbReference>
<evidence type="ECO:0000256" key="7">
    <source>
        <dbReference type="SAM" id="Phobius"/>
    </source>
</evidence>
<evidence type="ECO:0000313" key="9">
    <source>
        <dbReference type="Proteomes" id="UP000184275"/>
    </source>
</evidence>
<feature type="transmembrane region" description="Helical" evidence="7">
    <location>
        <begin position="93"/>
        <end position="115"/>
    </location>
</feature>
<keyword evidence="5 7" id="KW-1133">Transmembrane helix</keyword>
<dbReference type="EMBL" id="FRAW01000002">
    <property type="protein sequence ID" value="SHK17411.1"/>
    <property type="molecule type" value="Genomic_DNA"/>
</dbReference>
<dbReference type="InterPro" id="IPR047135">
    <property type="entry name" value="YsiQ"/>
</dbReference>
<feature type="transmembrane region" description="Helical" evidence="7">
    <location>
        <begin position="167"/>
        <end position="186"/>
    </location>
</feature>
<dbReference type="GO" id="GO:0042910">
    <property type="term" value="F:xenobiotic transmembrane transporter activity"/>
    <property type="evidence" value="ECO:0007669"/>
    <property type="project" value="InterPro"/>
</dbReference>
<proteinExistence type="predicted"/>
<dbReference type="PIRSF" id="PIRSF006603">
    <property type="entry name" value="DinF"/>
    <property type="match status" value="1"/>
</dbReference>
<dbReference type="PANTHER" id="PTHR42925">
    <property type="entry name" value="MULTIDRUG AND TOXIN EFFLUX PROTEIN MATE FAMILY"/>
    <property type="match status" value="1"/>
</dbReference>
<protein>
    <submittedName>
        <fullName evidence="8">Putative efflux protein, MATE family</fullName>
    </submittedName>
</protein>
<evidence type="ECO:0000256" key="4">
    <source>
        <dbReference type="ARBA" id="ARBA00022692"/>
    </source>
</evidence>
<evidence type="ECO:0000313" key="8">
    <source>
        <dbReference type="EMBL" id="SHK17411.1"/>
    </source>
</evidence>
<evidence type="ECO:0000256" key="6">
    <source>
        <dbReference type="ARBA" id="ARBA00023136"/>
    </source>
</evidence>
<name>A0A1M6QB47_9BACT</name>
<feature type="transmembrane region" description="Helical" evidence="7">
    <location>
        <begin position="404"/>
        <end position="427"/>
    </location>
</feature>
<dbReference type="GO" id="GO:0015297">
    <property type="term" value="F:antiporter activity"/>
    <property type="evidence" value="ECO:0007669"/>
    <property type="project" value="InterPro"/>
</dbReference>
<evidence type="ECO:0000256" key="1">
    <source>
        <dbReference type="ARBA" id="ARBA00004651"/>
    </source>
</evidence>
<dbReference type="PANTHER" id="PTHR42925:SF2">
    <property type="entry name" value="NA+ DRIVEN MULTIDRUG EFFLUX PUMP"/>
    <property type="match status" value="1"/>
</dbReference>